<evidence type="ECO:0008006" key="4">
    <source>
        <dbReference type="Google" id="ProtNLM"/>
    </source>
</evidence>
<keyword evidence="3" id="KW-1185">Reference proteome</keyword>
<comment type="caution">
    <text evidence="2">The sequence shown here is derived from an EMBL/GenBank/DDBJ whole genome shotgun (WGS) entry which is preliminary data.</text>
</comment>
<reference evidence="2 3" key="1">
    <citation type="submission" date="2023-07" db="EMBL/GenBank/DDBJ databases">
        <title>Sorghum-associated microbial communities from plants grown in Nebraska, USA.</title>
        <authorList>
            <person name="Schachtman D."/>
        </authorList>
    </citation>
    <scope>NUCLEOTIDE SEQUENCE [LARGE SCALE GENOMIC DNA]</scope>
    <source>
        <strain evidence="2 3">DS1307</strain>
    </source>
</reference>
<accession>A0ABT9PQT7</accession>
<sequence length="100" mass="10469">MTPYLPFLCIAIGFSWTGFASVFTSRPNMSPPHLAQSTAANGIFLCALMLAFMGRGLFTGTILVVAGMALAVLLGHRISLPWSILIAAGGFVAYLYGAVG</sequence>
<gene>
    <name evidence="2" type="ORF">J2T09_001329</name>
</gene>
<keyword evidence="1" id="KW-0812">Transmembrane</keyword>
<evidence type="ECO:0000256" key="1">
    <source>
        <dbReference type="SAM" id="Phobius"/>
    </source>
</evidence>
<keyword evidence="1" id="KW-1133">Transmembrane helix</keyword>
<evidence type="ECO:0000313" key="3">
    <source>
        <dbReference type="Proteomes" id="UP001241472"/>
    </source>
</evidence>
<keyword evidence="1" id="KW-0472">Membrane</keyword>
<protein>
    <recommendedName>
        <fullName evidence="4">Transmembrane protein</fullName>
    </recommendedName>
</protein>
<name>A0ABT9PQT7_9HYPH</name>
<dbReference type="RefSeq" id="WP_306832409.1">
    <property type="nucleotide sequence ID" value="NZ_JAUSRF010000003.1"/>
</dbReference>
<proteinExistence type="predicted"/>
<dbReference type="Proteomes" id="UP001241472">
    <property type="component" value="Unassembled WGS sequence"/>
</dbReference>
<organism evidence="2 3">
    <name type="scientific">Neorhizobium huautlense</name>
    <dbReference type="NCBI Taxonomy" id="67774"/>
    <lineage>
        <taxon>Bacteria</taxon>
        <taxon>Pseudomonadati</taxon>
        <taxon>Pseudomonadota</taxon>
        <taxon>Alphaproteobacteria</taxon>
        <taxon>Hyphomicrobiales</taxon>
        <taxon>Rhizobiaceae</taxon>
        <taxon>Rhizobium/Agrobacterium group</taxon>
        <taxon>Neorhizobium</taxon>
    </lineage>
</organism>
<feature type="transmembrane region" description="Helical" evidence="1">
    <location>
        <begin position="80"/>
        <end position="99"/>
    </location>
</feature>
<evidence type="ECO:0000313" key="2">
    <source>
        <dbReference type="EMBL" id="MDP9836585.1"/>
    </source>
</evidence>
<dbReference type="EMBL" id="JAUSRF010000003">
    <property type="protein sequence ID" value="MDP9836585.1"/>
    <property type="molecule type" value="Genomic_DNA"/>
</dbReference>